<protein>
    <submittedName>
        <fullName evidence="1">DEHA2D09680p</fullName>
    </submittedName>
</protein>
<proteinExistence type="predicted"/>
<dbReference type="RefSeq" id="XP_002770292.1">
    <property type="nucleotide sequence ID" value="XM_002770246.1"/>
</dbReference>
<dbReference type="InParanoid" id="B5RTG2"/>
<dbReference type="VEuPathDB" id="FungiDB:DEHA2D09680g"/>
<evidence type="ECO:0000313" key="1">
    <source>
        <dbReference type="EMBL" id="CAR65647.1"/>
    </source>
</evidence>
<dbReference type="EMBL" id="CR382136">
    <property type="protein sequence ID" value="CAR65647.1"/>
    <property type="molecule type" value="Genomic_DNA"/>
</dbReference>
<name>B5RTG2_DEBHA</name>
<dbReference type="AlphaFoldDB" id="B5RTG2"/>
<accession>B5RTG2</accession>
<organism evidence="1 2">
    <name type="scientific">Debaryomyces hansenii (strain ATCC 36239 / CBS 767 / BCRC 21394 / JCM 1990 / NBRC 0083 / IGC 2968)</name>
    <name type="common">Yeast</name>
    <name type="synonym">Torulaspora hansenii</name>
    <dbReference type="NCBI Taxonomy" id="284592"/>
    <lineage>
        <taxon>Eukaryota</taxon>
        <taxon>Fungi</taxon>
        <taxon>Dikarya</taxon>
        <taxon>Ascomycota</taxon>
        <taxon>Saccharomycotina</taxon>
        <taxon>Pichiomycetes</taxon>
        <taxon>Debaryomycetaceae</taxon>
        <taxon>Debaryomyces</taxon>
    </lineage>
</organism>
<evidence type="ECO:0000313" key="2">
    <source>
        <dbReference type="Proteomes" id="UP000000599"/>
    </source>
</evidence>
<reference evidence="1 2" key="1">
    <citation type="journal article" date="2004" name="Nature">
        <title>Genome evolution in yeasts.</title>
        <authorList>
            <consortium name="Genolevures"/>
            <person name="Dujon B."/>
            <person name="Sherman D."/>
            <person name="Fischer G."/>
            <person name="Durrens P."/>
            <person name="Casaregola S."/>
            <person name="Lafontaine I."/>
            <person name="de Montigny J."/>
            <person name="Marck C."/>
            <person name="Neuveglise C."/>
            <person name="Talla E."/>
            <person name="Goffard N."/>
            <person name="Frangeul L."/>
            <person name="Aigle M."/>
            <person name="Anthouard V."/>
            <person name="Babour A."/>
            <person name="Barbe V."/>
            <person name="Barnay S."/>
            <person name="Blanchin S."/>
            <person name="Beckerich J.M."/>
            <person name="Beyne E."/>
            <person name="Bleykasten C."/>
            <person name="Boisrame A."/>
            <person name="Boyer J."/>
            <person name="Cattolico L."/>
            <person name="Confanioleri F."/>
            <person name="de Daruvar A."/>
            <person name="Despons L."/>
            <person name="Fabre E."/>
            <person name="Fairhead C."/>
            <person name="Ferry-Dumazet H."/>
            <person name="Groppi A."/>
            <person name="Hantraye F."/>
            <person name="Hennequin C."/>
            <person name="Jauniaux N."/>
            <person name="Joyet P."/>
            <person name="Kachouri R."/>
            <person name="Kerrest A."/>
            <person name="Koszul R."/>
            <person name="Lemaire M."/>
            <person name="Lesur I."/>
            <person name="Ma L."/>
            <person name="Muller H."/>
            <person name="Nicaud J.M."/>
            <person name="Nikolski M."/>
            <person name="Oztas S."/>
            <person name="Ozier-Kalogeropoulos O."/>
            <person name="Pellenz S."/>
            <person name="Potier S."/>
            <person name="Richard G.F."/>
            <person name="Straub M.L."/>
            <person name="Suleau A."/>
            <person name="Swennene D."/>
            <person name="Tekaia F."/>
            <person name="Wesolowski-Louvel M."/>
            <person name="Westhof E."/>
            <person name="Wirth B."/>
            <person name="Zeniou-Meyer M."/>
            <person name="Zivanovic I."/>
            <person name="Bolotin-Fukuhara M."/>
            <person name="Thierry A."/>
            <person name="Bouchier C."/>
            <person name="Caudron B."/>
            <person name="Scarpelli C."/>
            <person name="Gaillardin C."/>
            <person name="Weissenbach J."/>
            <person name="Wincker P."/>
            <person name="Souciet J.L."/>
        </authorList>
    </citation>
    <scope>NUCLEOTIDE SEQUENCE [LARGE SCALE GENOMIC DNA]</scope>
    <source>
        <strain evidence="2">ATCC 36239 / CBS 767 / BCRC 21394 / JCM 1990 / NBRC 0083 / IGC 2968</strain>
    </source>
</reference>
<dbReference type="Proteomes" id="UP000000599">
    <property type="component" value="Chromosome D"/>
</dbReference>
<sequence length="48" mass="5144">MLSKSIQADPIIDPNSAPKWFQNGSKIVSIFAPPPNSIHTAHNLLSCG</sequence>
<gene>
    <name evidence="1" type="ordered locus">DEHA2D09680g</name>
</gene>
<dbReference type="KEGG" id="dha:DEHA2D09680g"/>
<dbReference type="HOGENOM" id="CLU_3159975_0_0_1"/>
<keyword evidence="2" id="KW-1185">Reference proteome</keyword>
<dbReference type="GeneID" id="8998504"/>